<protein>
    <submittedName>
        <fullName evidence="4">Carbohydrate ABC transporter substrate-binding protein</fullName>
    </submittedName>
</protein>
<comment type="caution">
    <text evidence="4">The sequence shown here is derived from an EMBL/GenBank/DDBJ whole genome shotgun (WGS) entry which is preliminary data.</text>
</comment>
<keyword evidence="3" id="KW-0472">Membrane</keyword>
<dbReference type="EMBL" id="JAAGNX010000003">
    <property type="protein sequence ID" value="NDV63091.1"/>
    <property type="molecule type" value="Genomic_DNA"/>
</dbReference>
<dbReference type="Pfam" id="PF01547">
    <property type="entry name" value="SBP_bac_1"/>
    <property type="match status" value="1"/>
</dbReference>
<evidence type="ECO:0000256" key="3">
    <source>
        <dbReference type="SAM" id="Phobius"/>
    </source>
</evidence>
<evidence type="ECO:0000256" key="1">
    <source>
        <dbReference type="ARBA" id="ARBA00004418"/>
    </source>
</evidence>
<keyword evidence="3" id="KW-1133">Transmembrane helix</keyword>
<dbReference type="PANTHER" id="PTHR43649">
    <property type="entry name" value="ARABINOSE-BINDING PROTEIN-RELATED"/>
    <property type="match status" value="1"/>
</dbReference>
<dbReference type="AlphaFoldDB" id="A0A6B2M263"/>
<reference evidence="4 5" key="1">
    <citation type="submission" date="2020-02" db="EMBL/GenBank/DDBJ databases">
        <title>Albibacoteraceae fam. nov., the first described family within the subdivision 4 Verrucomicrobia.</title>
        <authorList>
            <person name="Xi F."/>
        </authorList>
    </citation>
    <scope>NUCLEOTIDE SEQUENCE [LARGE SCALE GENOMIC DNA]</scope>
    <source>
        <strain evidence="4 5">CK1056</strain>
    </source>
</reference>
<organism evidence="4 5">
    <name type="scientific">Oceanipulchritudo coccoides</name>
    <dbReference type="NCBI Taxonomy" id="2706888"/>
    <lineage>
        <taxon>Bacteria</taxon>
        <taxon>Pseudomonadati</taxon>
        <taxon>Verrucomicrobiota</taxon>
        <taxon>Opitutia</taxon>
        <taxon>Puniceicoccales</taxon>
        <taxon>Oceanipulchritudinaceae</taxon>
        <taxon>Oceanipulchritudo</taxon>
    </lineage>
</organism>
<sequence>MPRLLLERLREQIPIGLLVILVLAGVSSVYVLFRPQKDTEGRVMWTFVRERPEIYQEIIAGMGLEGEDDMRVELVEFSALQRRLQSGFFSGTPLADIVEVERTMSSATWRGPLEAVGFVDLTERLRKDGLLERINRPSFSPFTNRGKIFGLPADVHPILLCYRADIFEEAGIDVNELDTWDKFFEATAILAKDFDGDGSMDQYPFELQETEGSVITALMLQAGPGFFDENGRPILDNLANIGVLAKLGNWASSPNKLTGDCDLYTGAGNRLRSEGFVLSWIVPDWRSIQMEQYIPSLAGKLKLMPLPAWKPGGRRTSCWGGTMLGFPKSAGNFDKNWEFAKRLYLSRELAVQVWRKVGVLTPVKELWDDPVFEEPNAYYSNQRKGRLFIDQAENVPVRSSSPFQPLVLREVGNALSILIRYANERQIDDPEQLMEEATELLRTAQQNVELQMNRSVFLTSVEGAE</sequence>
<keyword evidence="3" id="KW-0812">Transmembrane</keyword>
<proteinExistence type="inferred from homology"/>
<dbReference type="InterPro" id="IPR006059">
    <property type="entry name" value="SBP"/>
</dbReference>
<evidence type="ECO:0000313" key="4">
    <source>
        <dbReference type="EMBL" id="NDV63091.1"/>
    </source>
</evidence>
<feature type="transmembrane region" description="Helical" evidence="3">
    <location>
        <begin position="12"/>
        <end position="33"/>
    </location>
</feature>
<dbReference type="SUPFAM" id="SSF53850">
    <property type="entry name" value="Periplasmic binding protein-like II"/>
    <property type="match status" value="1"/>
</dbReference>
<dbReference type="GO" id="GO:0042597">
    <property type="term" value="C:periplasmic space"/>
    <property type="evidence" value="ECO:0007669"/>
    <property type="project" value="UniProtKB-SubCell"/>
</dbReference>
<dbReference type="Gene3D" id="3.40.190.10">
    <property type="entry name" value="Periplasmic binding protein-like II"/>
    <property type="match status" value="1"/>
</dbReference>
<keyword evidence="5" id="KW-1185">Reference proteome</keyword>
<comment type="subcellular location">
    <subcellularLocation>
        <location evidence="1">Periplasm</location>
    </subcellularLocation>
</comment>
<evidence type="ECO:0000256" key="2">
    <source>
        <dbReference type="ARBA" id="ARBA00008520"/>
    </source>
</evidence>
<gene>
    <name evidence="4" type="ORF">G0Q06_11555</name>
</gene>
<accession>A0A6B2M263</accession>
<dbReference type="RefSeq" id="WP_163966100.1">
    <property type="nucleotide sequence ID" value="NZ_JAAGNX010000003.1"/>
</dbReference>
<dbReference type="InterPro" id="IPR050490">
    <property type="entry name" value="Bact_solute-bd_prot1"/>
</dbReference>
<evidence type="ECO:0000313" key="5">
    <source>
        <dbReference type="Proteomes" id="UP000478417"/>
    </source>
</evidence>
<dbReference type="Proteomes" id="UP000478417">
    <property type="component" value="Unassembled WGS sequence"/>
</dbReference>
<dbReference type="PANTHER" id="PTHR43649:SF12">
    <property type="entry name" value="DIACETYLCHITOBIOSE BINDING PROTEIN DASA"/>
    <property type="match status" value="1"/>
</dbReference>
<name>A0A6B2M263_9BACT</name>
<comment type="similarity">
    <text evidence="2">Belongs to the bacterial solute-binding protein 1 family.</text>
</comment>